<name>A0A371EJ79_MUCPR</name>
<sequence length="566" mass="63565">MASVFGWYGPLIDLSAASSHIGDFVQLLVFVHRSFLVQAISFSSLSHFYASSCKSSKRRQDLTRTDIEVGDDTTPYFVVSLWQKHLASIVSPGDVVLLQNFKIAKYGDAVEARTVQWSSLRCLLHPYQSLLSKAVEELTAGCRIGTTTKDKLRRVIKWVQQSRSTICNIKLQSNQQIEHLPRNWTVLEEEKPRDCFSLMEVSQLTTSCKAVVCASIGEIVPLHTSRFLGDTKKEKIFISKRVYRTEDNDLVDDLLCTGCQLCGSPLDSKFEQNAVPLICWKSSSRIHSICSIYRPFMLYVWDESDYMPVLVKNRAAEILFGNIKAGKVYSAYKEQMHNQDLGQRNKCKDKDTGERLVINTRHSGEGLPSANTLEVGKSLQLEEKHLPDKFNFYRVWLILLKMLLKQGKNGPMKFEIIKMSMRGMGGPLLCIGDLLNDVGEEEEEGLSLRRESSPSSSSSHLNNDQPPPDLTKLFQVPFLFTSLEHYADLNSALSGTDHSWTSLTLKLCTALETANHLLHSTNSNVASLSQNVQDLQIIIKRADSAIAAAKALYYVTPHNHSSASDY</sequence>
<keyword evidence="3" id="KW-1185">Reference proteome</keyword>
<dbReference type="OrthoDB" id="2446218at2759"/>
<comment type="caution">
    <text evidence="2">The sequence shown here is derived from an EMBL/GenBank/DDBJ whole genome shotgun (WGS) entry which is preliminary data.</text>
</comment>
<evidence type="ECO:0000256" key="1">
    <source>
        <dbReference type="SAM" id="MobiDB-lite"/>
    </source>
</evidence>
<evidence type="ECO:0000313" key="2">
    <source>
        <dbReference type="EMBL" id="RDX66091.1"/>
    </source>
</evidence>
<protein>
    <submittedName>
        <fullName evidence="2">Uncharacterized protein</fullName>
    </submittedName>
</protein>
<dbReference type="PANTHER" id="PTHR38542:SF2">
    <property type="entry name" value="REPLICATION FACTOR A C-TERMINAL DOMAIN-CONTAINING PROTEIN"/>
    <property type="match status" value="1"/>
</dbReference>
<dbReference type="Proteomes" id="UP000257109">
    <property type="component" value="Unassembled WGS sequence"/>
</dbReference>
<organism evidence="2 3">
    <name type="scientific">Mucuna pruriens</name>
    <name type="common">Velvet bean</name>
    <name type="synonym">Dolichos pruriens</name>
    <dbReference type="NCBI Taxonomy" id="157652"/>
    <lineage>
        <taxon>Eukaryota</taxon>
        <taxon>Viridiplantae</taxon>
        <taxon>Streptophyta</taxon>
        <taxon>Embryophyta</taxon>
        <taxon>Tracheophyta</taxon>
        <taxon>Spermatophyta</taxon>
        <taxon>Magnoliopsida</taxon>
        <taxon>eudicotyledons</taxon>
        <taxon>Gunneridae</taxon>
        <taxon>Pentapetalae</taxon>
        <taxon>rosids</taxon>
        <taxon>fabids</taxon>
        <taxon>Fabales</taxon>
        <taxon>Fabaceae</taxon>
        <taxon>Papilionoideae</taxon>
        <taxon>50 kb inversion clade</taxon>
        <taxon>NPAAA clade</taxon>
        <taxon>indigoferoid/millettioid clade</taxon>
        <taxon>Phaseoleae</taxon>
        <taxon>Mucuna</taxon>
    </lineage>
</organism>
<dbReference type="STRING" id="157652.A0A371EJ79"/>
<feature type="region of interest" description="Disordered" evidence="1">
    <location>
        <begin position="442"/>
        <end position="468"/>
    </location>
</feature>
<proteinExistence type="predicted"/>
<dbReference type="AlphaFoldDB" id="A0A371EJ79"/>
<reference evidence="2" key="1">
    <citation type="submission" date="2018-05" db="EMBL/GenBank/DDBJ databases">
        <title>Draft genome of Mucuna pruriens seed.</title>
        <authorList>
            <person name="Nnadi N.E."/>
            <person name="Vos R."/>
            <person name="Hasami M.H."/>
            <person name="Devisetty U.K."/>
            <person name="Aguiy J.C."/>
        </authorList>
    </citation>
    <scope>NUCLEOTIDE SEQUENCE [LARGE SCALE GENOMIC DNA]</scope>
    <source>
        <strain evidence="2">JCA_2017</strain>
    </source>
</reference>
<accession>A0A371EJ79</accession>
<gene>
    <name evidence="2" type="ORF">CR513_55180</name>
</gene>
<feature type="non-terminal residue" evidence="2">
    <location>
        <position position="1"/>
    </location>
</feature>
<evidence type="ECO:0000313" key="3">
    <source>
        <dbReference type="Proteomes" id="UP000257109"/>
    </source>
</evidence>
<dbReference type="PANTHER" id="PTHR38542">
    <property type="entry name" value="OS04G0450500 PROTEIN"/>
    <property type="match status" value="1"/>
</dbReference>
<dbReference type="EMBL" id="QJKJ01013594">
    <property type="protein sequence ID" value="RDX66091.1"/>
    <property type="molecule type" value="Genomic_DNA"/>
</dbReference>